<dbReference type="EMBL" id="CAJOBJ010041395">
    <property type="protein sequence ID" value="CAF4328261.1"/>
    <property type="molecule type" value="Genomic_DNA"/>
</dbReference>
<feature type="non-terminal residue" evidence="2">
    <location>
        <position position="1"/>
    </location>
</feature>
<dbReference type="Proteomes" id="UP000681967">
    <property type="component" value="Unassembled WGS sequence"/>
</dbReference>
<dbReference type="Pfam" id="PF00400">
    <property type="entry name" value="WD40"/>
    <property type="match status" value="1"/>
</dbReference>
<dbReference type="AlphaFoldDB" id="A0A8S2U7M8"/>
<gene>
    <name evidence="1" type="ORF">BYL167_LOCUS23718</name>
    <name evidence="2" type="ORF">GIL414_LOCUS27006</name>
</gene>
<protein>
    <submittedName>
        <fullName evidence="2">Uncharacterized protein</fullName>
    </submittedName>
</protein>
<dbReference type="InterPro" id="IPR036322">
    <property type="entry name" value="WD40_repeat_dom_sf"/>
</dbReference>
<sequence length="86" mass="9432">LKIYAGGDNGAFVRSVAITKSNQFLITACDDNKVRWFPLLSDQSSSMIYEQTEPNVLYVATTPDGNTMAVSNRNGEVHLFSTLSTL</sequence>
<comment type="caution">
    <text evidence="2">The sequence shown here is derived from an EMBL/GenBank/DDBJ whole genome shotgun (WGS) entry which is preliminary data.</text>
</comment>
<evidence type="ECO:0000313" key="2">
    <source>
        <dbReference type="EMBL" id="CAF4328261.1"/>
    </source>
</evidence>
<evidence type="ECO:0000313" key="3">
    <source>
        <dbReference type="Proteomes" id="UP000681720"/>
    </source>
</evidence>
<dbReference type="EMBL" id="CAJOBH010017995">
    <property type="protein sequence ID" value="CAF4202850.1"/>
    <property type="molecule type" value="Genomic_DNA"/>
</dbReference>
<reference evidence="2" key="1">
    <citation type="submission" date="2021-02" db="EMBL/GenBank/DDBJ databases">
        <authorList>
            <person name="Nowell W R."/>
        </authorList>
    </citation>
    <scope>NUCLEOTIDE SEQUENCE</scope>
</reference>
<dbReference type="Proteomes" id="UP000681720">
    <property type="component" value="Unassembled WGS sequence"/>
</dbReference>
<accession>A0A8S2U7M8</accession>
<dbReference type="InterPro" id="IPR001680">
    <property type="entry name" value="WD40_rpt"/>
</dbReference>
<name>A0A8S2U7M8_9BILA</name>
<organism evidence="2 3">
    <name type="scientific">Rotaria magnacalcarata</name>
    <dbReference type="NCBI Taxonomy" id="392030"/>
    <lineage>
        <taxon>Eukaryota</taxon>
        <taxon>Metazoa</taxon>
        <taxon>Spiralia</taxon>
        <taxon>Gnathifera</taxon>
        <taxon>Rotifera</taxon>
        <taxon>Eurotatoria</taxon>
        <taxon>Bdelloidea</taxon>
        <taxon>Philodinida</taxon>
        <taxon>Philodinidae</taxon>
        <taxon>Rotaria</taxon>
    </lineage>
</organism>
<dbReference type="Gene3D" id="2.130.10.10">
    <property type="entry name" value="YVTN repeat-like/Quinoprotein amine dehydrogenase"/>
    <property type="match status" value="1"/>
</dbReference>
<proteinExistence type="predicted"/>
<feature type="non-terminal residue" evidence="2">
    <location>
        <position position="86"/>
    </location>
</feature>
<dbReference type="InterPro" id="IPR015943">
    <property type="entry name" value="WD40/YVTN_repeat-like_dom_sf"/>
</dbReference>
<evidence type="ECO:0000313" key="1">
    <source>
        <dbReference type="EMBL" id="CAF4202850.1"/>
    </source>
</evidence>
<dbReference type="SUPFAM" id="SSF50978">
    <property type="entry name" value="WD40 repeat-like"/>
    <property type="match status" value="1"/>
</dbReference>